<dbReference type="CDD" id="cd07809">
    <property type="entry name" value="ASKHA_NBD_FGGY_BaXK-like"/>
    <property type="match status" value="1"/>
</dbReference>
<comment type="similarity">
    <text evidence="1">Belongs to the FGGY kinase family.</text>
</comment>
<dbReference type="GO" id="GO:0016301">
    <property type="term" value="F:kinase activity"/>
    <property type="evidence" value="ECO:0007669"/>
    <property type="project" value="UniProtKB-KW"/>
</dbReference>
<evidence type="ECO:0000259" key="5">
    <source>
        <dbReference type="Pfam" id="PF02782"/>
    </source>
</evidence>
<feature type="domain" description="Carbohydrate kinase FGGY N-terminal" evidence="4">
    <location>
        <begin position="15"/>
        <end position="240"/>
    </location>
</feature>
<accession>A0A1G6INW2</accession>
<dbReference type="Proteomes" id="UP000242949">
    <property type="component" value="Unassembled WGS sequence"/>
</dbReference>
<reference evidence="7" key="1">
    <citation type="submission" date="2016-09" db="EMBL/GenBank/DDBJ databases">
        <authorList>
            <person name="Varghese N."/>
            <person name="Submissions S."/>
        </authorList>
    </citation>
    <scope>NUCLEOTIDE SEQUENCE [LARGE SCALE GENOMIC DNA]</scope>
    <source>
        <strain evidence="7">S5</strain>
    </source>
</reference>
<dbReference type="STRING" id="1612202.SAMN05421734_10483"/>
<dbReference type="InterPro" id="IPR018485">
    <property type="entry name" value="FGGY_C"/>
</dbReference>
<dbReference type="Pfam" id="PF00370">
    <property type="entry name" value="FGGY_N"/>
    <property type="match status" value="1"/>
</dbReference>
<dbReference type="EMBL" id="FMYI01000004">
    <property type="protein sequence ID" value="SDC07695.1"/>
    <property type="molecule type" value="Genomic_DNA"/>
</dbReference>
<dbReference type="AlphaFoldDB" id="A0A1G6INW2"/>
<dbReference type="PANTHER" id="PTHR43095">
    <property type="entry name" value="SUGAR KINASE"/>
    <property type="match status" value="1"/>
</dbReference>
<dbReference type="Pfam" id="PF02782">
    <property type="entry name" value="FGGY_C"/>
    <property type="match status" value="1"/>
</dbReference>
<keyword evidence="2" id="KW-0808">Transferase</keyword>
<proteinExistence type="inferred from homology"/>
<dbReference type="InterPro" id="IPR050406">
    <property type="entry name" value="FGGY_Carb_Kinase"/>
</dbReference>
<dbReference type="SUPFAM" id="SSF53067">
    <property type="entry name" value="Actin-like ATPase domain"/>
    <property type="match status" value="2"/>
</dbReference>
<dbReference type="InterPro" id="IPR018484">
    <property type="entry name" value="FGGY_N"/>
</dbReference>
<dbReference type="OrthoDB" id="9760563at2"/>
<dbReference type="RefSeq" id="WP_090795003.1">
    <property type="nucleotide sequence ID" value="NZ_FMYI01000004.1"/>
</dbReference>
<evidence type="ECO:0000256" key="1">
    <source>
        <dbReference type="ARBA" id="ARBA00009156"/>
    </source>
</evidence>
<dbReference type="InterPro" id="IPR043129">
    <property type="entry name" value="ATPase_NBD"/>
</dbReference>
<evidence type="ECO:0000256" key="3">
    <source>
        <dbReference type="ARBA" id="ARBA00022777"/>
    </source>
</evidence>
<feature type="domain" description="Carbohydrate kinase FGGY C-terminal" evidence="5">
    <location>
        <begin position="276"/>
        <end position="473"/>
    </location>
</feature>
<dbReference type="GO" id="GO:0005975">
    <property type="term" value="P:carbohydrate metabolic process"/>
    <property type="evidence" value="ECO:0007669"/>
    <property type="project" value="InterPro"/>
</dbReference>
<protein>
    <submittedName>
        <fullName evidence="6">Sugar (Pentulose or hexulose) kinase</fullName>
    </submittedName>
</protein>
<evidence type="ECO:0000259" key="4">
    <source>
        <dbReference type="Pfam" id="PF00370"/>
    </source>
</evidence>
<dbReference type="PANTHER" id="PTHR43095:SF5">
    <property type="entry name" value="XYLULOSE KINASE"/>
    <property type="match status" value="1"/>
</dbReference>
<organism evidence="6 7">
    <name type="scientific">Pelagirhabdus alkalitolerans</name>
    <dbReference type="NCBI Taxonomy" id="1612202"/>
    <lineage>
        <taxon>Bacteria</taxon>
        <taxon>Bacillati</taxon>
        <taxon>Bacillota</taxon>
        <taxon>Bacilli</taxon>
        <taxon>Bacillales</taxon>
        <taxon>Bacillaceae</taxon>
        <taxon>Pelagirhabdus</taxon>
    </lineage>
</organism>
<gene>
    <name evidence="6" type="ORF">SAMN05421734_10483</name>
</gene>
<evidence type="ECO:0000313" key="6">
    <source>
        <dbReference type="EMBL" id="SDC07695.1"/>
    </source>
</evidence>
<dbReference type="Gene3D" id="3.30.420.40">
    <property type="match status" value="2"/>
</dbReference>
<keyword evidence="7" id="KW-1185">Reference proteome</keyword>
<sequence length="533" mass="58964">MSEQVKSTIESGKAMLGIELGSTRIKSVLIDEFHKPIASGGYDWENQYIDGIWTYPLDEIWKGLQTSYQDMKEDVLTRYGVELKEIASMGFSAMMHGYMVFNKDDELLVPFRTWRNNITEEASKQLTETFNYQIPQRWSIAHLYQAILNKEKHVNDIHFQTTLAGYIHWQLTGEKVLGVGEASGMFPIDLNTKSFNQNMVTTFDQLTKDKDVSWSLNDLLPEVRVAGESGGKITEEGAKLLDPTGALKPGSEVAPPEGDAGTGMVATNSIATTTGNVSAGTSVFAMVVLEKELSKVYLELDLVTTPTGNLVAMAHANNCTSDLNAWVGLFGEFAKEMGQDLDMDTLYGTLYRKALEGDKDAGGLLSYGYLSGEHMTGFEEGRPLFVRTPESHFNLANFMRAHLFSSLGAMKIGMDLLLKEEGVKLTNMLGHGGLFKTKDVGKRMMAASLDTPVSVMETAGEGGAYGIALLAAYLVQQSETETLDDYLTNKVFKNEAIETTEPEREDVEGFEVFMDRYREGLDIERAAIDYLKA</sequence>
<name>A0A1G6INW2_9BACI</name>
<evidence type="ECO:0000313" key="7">
    <source>
        <dbReference type="Proteomes" id="UP000242949"/>
    </source>
</evidence>
<evidence type="ECO:0000256" key="2">
    <source>
        <dbReference type="ARBA" id="ARBA00022679"/>
    </source>
</evidence>
<keyword evidence="3 6" id="KW-0418">Kinase</keyword>